<accession>A0AA97F9S1</accession>
<organism evidence="1 2">
    <name type="scientific">Alterisphingorhabdus coralli</name>
    <dbReference type="NCBI Taxonomy" id="3071408"/>
    <lineage>
        <taxon>Bacteria</taxon>
        <taxon>Pseudomonadati</taxon>
        <taxon>Pseudomonadota</taxon>
        <taxon>Alphaproteobacteria</taxon>
        <taxon>Sphingomonadales</taxon>
        <taxon>Sphingomonadaceae</taxon>
        <taxon>Alterisphingorhabdus (ex Yan et al. 2024)</taxon>
    </lineage>
</organism>
<dbReference type="AlphaFoldDB" id="A0AA97F9S1"/>
<dbReference type="KEGG" id="acoa:RB602_07485"/>
<evidence type="ECO:0000313" key="1">
    <source>
        <dbReference type="EMBL" id="WOE76546.1"/>
    </source>
</evidence>
<proteinExistence type="predicted"/>
<dbReference type="InterPro" id="IPR025638">
    <property type="entry name" value="DUF4336"/>
</dbReference>
<dbReference type="InterPro" id="IPR036866">
    <property type="entry name" value="RibonucZ/Hydroxyglut_hydro"/>
</dbReference>
<name>A0AA97F9S1_9SPHN</name>
<dbReference type="Proteomes" id="UP001302429">
    <property type="component" value="Chromosome"/>
</dbReference>
<sequence length="258" mass="29861">MATYSAVMSSSLMQTYEPLNQLKPLADNLWMVDGPIIRMDFPLGFKMPFPTRMVIVRLPNGDLWVHSPTEPTDELFAEIDALGRVRHLVAPNSIHYWYLPHWTERYPEARTYGVAGLTDTAKREIRIDETLSESTPADWQDMFETIIFSGSVISEAVFFHRPSRTLIVTDLIENFEPGKIRSGWLRWFLGLVGIVDPDGKMPLDLRMTFWRKGETLRRQVHQMIGWKPDRVIMAHGRPYLENGTAELRRAFRWVKGVS</sequence>
<dbReference type="PANTHER" id="PTHR33835">
    <property type="entry name" value="YALI0C07656P"/>
    <property type="match status" value="1"/>
</dbReference>
<dbReference type="EMBL" id="CP136594">
    <property type="protein sequence ID" value="WOE76546.1"/>
    <property type="molecule type" value="Genomic_DNA"/>
</dbReference>
<gene>
    <name evidence="1" type="ORF">RB602_07485</name>
</gene>
<dbReference type="Pfam" id="PF14234">
    <property type="entry name" value="DUF4336"/>
    <property type="match status" value="1"/>
</dbReference>
<dbReference type="SUPFAM" id="SSF56281">
    <property type="entry name" value="Metallo-hydrolase/oxidoreductase"/>
    <property type="match status" value="1"/>
</dbReference>
<protein>
    <submittedName>
        <fullName evidence="1">DUF4336 domain-containing protein</fullName>
    </submittedName>
</protein>
<dbReference type="PANTHER" id="PTHR33835:SF1">
    <property type="entry name" value="METALLO-BETA-LACTAMASE DOMAIN-CONTAINING PROTEIN"/>
    <property type="match status" value="1"/>
</dbReference>
<evidence type="ECO:0000313" key="2">
    <source>
        <dbReference type="Proteomes" id="UP001302429"/>
    </source>
</evidence>
<reference evidence="1 2" key="1">
    <citation type="submission" date="2023-10" db="EMBL/GenBank/DDBJ databases">
        <title>Complete genome sequence of a Sphingomonadaceae bacterium.</title>
        <authorList>
            <person name="Yan C."/>
        </authorList>
    </citation>
    <scope>NUCLEOTIDE SEQUENCE [LARGE SCALE GENOMIC DNA]</scope>
    <source>
        <strain evidence="1 2">SCSIO 66989</strain>
    </source>
</reference>
<keyword evidence="2" id="KW-1185">Reference proteome</keyword>
<dbReference type="RefSeq" id="WP_317084336.1">
    <property type="nucleotide sequence ID" value="NZ_CP136594.1"/>
</dbReference>